<dbReference type="InterPro" id="IPR028043">
    <property type="entry name" value="PAAT-like"/>
</dbReference>
<dbReference type="Gene3D" id="3.90.20.10">
    <property type="match status" value="1"/>
</dbReference>
<organism evidence="1 2">
    <name type="scientific">Daphnia magna</name>
    <dbReference type="NCBI Taxonomy" id="35525"/>
    <lineage>
        <taxon>Eukaryota</taxon>
        <taxon>Metazoa</taxon>
        <taxon>Ecdysozoa</taxon>
        <taxon>Arthropoda</taxon>
        <taxon>Crustacea</taxon>
        <taxon>Branchiopoda</taxon>
        <taxon>Diplostraca</taxon>
        <taxon>Cladocera</taxon>
        <taxon>Anomopoda</taxon>
        <taxon>Daphniidae</taxon>
        <taxon>Daphnia</taxon>
    </lineage>
</organism>
<comment type="caution">
    <text evidence="1">The sequence shown here is derived from an EMBL/GenBank/DDBJ whole genome shotgun (WGS) entry which is preliminary data.</text>
</comment>
<dbReference type="AlphaFoldDB" id="A0A0N8D6E7"/>
<keyword evidence="2" id="KW-1185">Reference proteome</keyword>
<protein>
    <submittedName>
        <fullName evidence="1">Uncharacterized protein</fullName>
    </submittedName>
</protein>
<evidence type="ECO:0000313" key="1">
    <source>
        <dbReference type="EMBL" id="KZS18723.1"/>
    </source>
</evidence>
<dbReference type="PANTHER" id="PTHR14787">
    <property type="entry name" value="C10ORF188 FAMILY MEMBER"/>
    <property type="match status" value="1"/>
</dbReference>
<evidence type="ECO:0000313" key="2">
    <source>
        <dbReference type="Proteomes" id="UP000076858"/>
    </source>
</evidence>
<dbReference type="PANTHER" id="PTHR14787:SF1">
    <property type="entry name" value="ATPASE PAAT"/>
    <property type="match status" value="1"/>
</dbReference>
<sequence length="231" mass="26273">MSPDEVTVECSWKIENIDKVWEKILWKEKLSQLAEETNINNCFSMSKKTSDPCPCSLKICLTKNRNFIALQILSEVPMIEVHGQYEEYLMTVRGELLDEVDGSALYECRIDLPKMQSEILLKFCKLKEATSVWLYGISAVTKSVETSASVPSLSGKAAGANRLLASLMHGLNQGGKNIDSIETIVDKKLTEMEHRMMSRIDERLDRIEKRMEDENSRIIALLSDLKKQLIQ</sequence>
<accession>A0A0N8D6E7</accession>
<dbReference type="Proteomes" id="UP000076858">
    <property type="component" value="Unassembled WGS sequence"/>
</dbReference>
<dbReference type="Pfam" id="PF14958">
    <property type="entry name" value="PAAT-like"/>
    <property type="match status" value="1"/>
</dbReference>
<proteinExistence type="predicted"/>
<gene>
    <name evidence="1" type="ORF">APZ42_015275</name>
</gene>
<dbReference type="OrthoDB" id="7880149at2759"/>
<dbReference type="EMBL" id="LRGB01000512">
    <property type="protein sequence ID" value="KZS18723.1"/>
    <property type="molecule type" value="Genomic_DNA"/>
</dbReference>
<reference evidence="1 2" key="1">
    <citation type="submission" date="2016-03" db="EMBL/GenBank/DDBJ databases">
        <title>EvidentialGene: Evidence-directed Construction of Genes on Genomes.</title>
        <authorList>
            <person name="Gilbert D.G."/>
            <person name="Choi J.-H."/>
            <person name="Mockaitis K."/>
            <person name="Colbourne J."/>
            <person name="Pfrender M."/>
        </authorList>
    </citation>
    <scope>NUCLEOTIDE SEQUENCE [LARGE SCALE GENOMIC DNA]</scope>
    <source>
        <strain evidence="1 2">Xinb3</strain>
        <tissue evidence="1">Complete organism</tissue>
    </source>
</reference>
<name>A0A0N8D6E7_9CRUS</name>